<dbReference type="PATRIC" id="fig|476272.21.peg.1959"/>
<dbReference type="EMBL" id="ACBZ01000101">
    <property type="protein sequence ID" value="EEG49110.1"/>
    <property type="molecule type" value="Genomic_DNA"/>
</dbReference>
<gene>
    <name evidence="1" type="ORF">RUMHYD_01916</name>
</gene>
<dbReference type="HOGENOM" id="CLU_1913007_0_0_9"/>
<dbReference type="RefSeq" id="WP_005948812.1">
    <property type="nucleotide sequence ID" value="NZ_CP136423.1"/>
</dbReference>
<comment type="caution">
    <text evidence="1">The sequence shown here is derived from an EMBL/GenBank/DDBJ whole genome shotgun (WGS) entry which is preliminary data.</text>
</comment>
<evidence type="ECO:0000313" key="2">
    <source>
        <dbReference type="Proteomes" id="UP000003100"/>
    </source>
</evidence>
<accession>C0CM40</accession>
<dbReference type="AlphaFoldDB" id="C0CM40"/>
<reference evidence="1 2" key="2">
    <citation type="submission" date="2009-02" db="EMBL/GenBank/DDBJ databases">
        <title>Draft genome sequence of Blautia hydrogenotrophica DSM 10507 (Ruminococcus hydrogenotrophicus DSM 10507).</title>
        <authorList>
            <person name="Sudarsanam P."/>
            <person name="Ley R."/>
            <person name="Guruge J."/>
            <person name="Turnbaugh P.J."/>
            <person name="Mahowald M."/>
            <person name="Liep D."/>
            <person name="Gordon J."/>
        </authorList>
    </citation>
    <scope>NUCLEOTIDE SEQUENCE [LARGE SCALE GENOMIC DNA]</scope>
    <source>
        <strain evidence="2">DSM 10507 / JCM 14656 / S5a33</strain>
    </source>
</reference>
<dbReference type="GeneID" id="86822343"/>
<sequence length="132" mass="15560">MCGEIEVGRCECCGKDNVPLERTYFRYPFECECHSPEHFILVRHCEDCDPIEPRETKVVFKTEDLKNPFALAFKIMQKEMRKTRDIKGEIYDVWESNLAMMIYDSVPNMTADRANEIASKWLDRLFKIGEQP</sequence>
<protein>
    <submittedName>
        <fullName evidence="1">Uncharacterized protein</fullName>
    </submittedName>
</protein>
<organism evidence="1 2">
    <name type="scientific">Blautia hydrogenotrophica (strain DSM 10507 / JCM 14656 / S5a33)</name>
    <name type="common">Ruminococcus hydrogenotrophicus</name>
    <dbReference type="NCBI Taxonomy" id="476272"/>
    <lineage>
        <taxon>Bacteria</taxon>
        <taxon>Bacillati</taxon>
        <taxon>Bacillota</taxon>
        <taxon>Clostridia</taxon>
        <taxon>Lachnospirales</taxon>
        <taxon>Lachnospiraceae</taxon>
        <taxon>Blautia</taxon>
    </lineage>
</organism>
<keyword evidence="2" id="KW-1185">Reference proteome</keyword>
<name>C0CM40_BLAHS</name>
<proteinExistence type="predicted"/>
<dbReference type="Proteomes" id="UP000003100">
    <property type="component" value="Unassembled WGS sequence"/>
</dbReference>
<evidence type="ECO:0000313" key="1">
    <source>
        <dbReference type="EMBL" id="EEG49110.1"/>
    </source>
</evidence>
<reference evidence="1 2" key="1">
    <citation type="submission" date="2009-01" db="EMBL/GenBank/DDBJ databases">
        <authorList>
            <person name="Fulton L."/>
            <person name="Clifton S."/>
            <person name="Fulton B."/>
            <person name="Xu J."/>
            <person name="Minx P."/>
            <person name="Pepin K.H."/>
            <person name="Johnson M."/>
            <person name="Bhonagiri V."/>
            <person name="Nash W.E."/>
            <person name="Mardis E.R."/>
            <person name="Wilson R.K."/>
        </authorList>
    </citation>
    <scope>NUCLEOTIDE SEQUENCE [LARGE SCALE GENOMIC DNA]</scope>
    <source>
        <strain evidence="2">DSM 10507 / JCM 14656 / S5a33</strain>
    </source>
</reference>